<dbReference type="Proteomes" id="UP000007875">
    <property type="component" value="Unassembled WGS sequence"/>
</dbReference>
<feature type="compositionally biased region" description="Low complexity" evidence="1">
    <location>
        <begin position="93"/>
        <end position="102"/>
    </location>
</feature>
<dbReference type="AlphaFoldDB" id="H2ZIE0"/>
<dbReference type="InParanoid" id="H2ZIE0"/>
<protein>
    <submittedName>
        <fullName evidence="2">Uncharacterized protein</fullName>
    </submittedName>
</protein>
<sequence>MLSKQEDRLNDLSHRALDTDGCECSSQTTNDLLDEAQRSAEMDPLSMFSHQHKSPRVNIERGTSTSTSPTSKLQRLLSESREMVFNLERTALSPSPRSNYRSRSSERKY</sequence>
<evidence type="ECO:0000313" key="2">
    <source>
        <dbReference type="Ensembl" id="ENSCSAVP00000017356.1"/>
    </source>
</evidence>
<evidence type="ECO:0000256" key="1">
    <source>
        <dbReference type="SAM" id="MobiDB-lite"/>
    </source>
</evidence>
<dbReference type="GeneTree" id="ENSGT00660000097013"/>
<proteinExistence type="predicted"/>
<accession>H2ZIE0</accession>
<dbReference type="Ensembl" id="ENSCSAVT00000017546.1">
    <property type="protein sequence ID" value="ENSCSAVP00000017356.1"/>
    <property type="gene ID" value="ENSCSAVG00000010219.1"/>
</dbReference>
<feature type="region of interest" description="Disordered" evidence="1">
    <location>
        <begin position="1"/>
        <end position="109"/>
    </location>
</feature>
<keyword evidence="3" id="KW-1185">Reference proteome</keyword>
<name>H2ZIE0_CIOSA</name>
<organism evidence="2 3">
    <name type="scientific">Ciona savignyi</name>
    <name type="common">Pacific transparent sea squirt</name>
    <dbReference type="NCBI Taxonomy" id="51511"/>
    <lineage>
        <taxon>Eukaryota</taxon>
        <taxon>Metazoa</taxon>
        <taxon>Chordata</taxon>
        <taxon>Tunicata</taxon>
        <taxon>Ascidiacea</taxon>
        <taxon>Phlebobranchia</taxon>
        <taxon>Cionidae</taxon>
        <taxon>Ciona</taxon>
    </lineage>
</organism>
<reference evidence="2" key="2">
    <citation type="submission" date="2025-08" db="UniProtKB">
        <authorList>
            <consortium name="Ensembl"/>
        </authorList>
    </citation>
    <scope>IDENTIFICATION</scope>
</reference>
<dbReference type="HOGENOM" id="CLU_2183021_0_0_1"/>
<reference evidence="2" key="3">
    <citation type="submission" date="2025-09" db="UniProtKB">
        <authorList>
            <consortium name="Ensembl"/>
        </authorList>
    </citation>
    <scope>IDENTIFICATION</scope>
</reference>
<feature type="compositionally biased region" description="Polar residues" evidence="1">
    <location>
        <begin position="61"/>
        <end position="73"/>
    </location>
</feature>
<feature type="compositionally biased region" description="Basic and acidic residues" evidence="1">
    <location>
        <begin position="1"/>
        <end position="18"/>
    </location>
</feature>
<reference evidence="3" key="1">
    <citation type="submission" date="2003-08" db="EMBL/GenBank/DDBJ databases">
        <authorList>
            <person name="Birren B."/>
            <person name="Nusbaum C."/>
            <person name="Abebe A."/>
            <person name="Abouelleil A."/>
            <person name="Adekoya E."/>
            <person name="Ait-zahra M."/>
            <person name="Allen N."/>
            <person name="Allen T."/>
            <person name="An P."/>
            <person name="Anderson M."/>
            <person name="Anderson S."/>
            <person name="Arachchi H."/>
            <person name="Armbruster J."/>
            <person name="Bachantsang P."/>
            <person name="Baldwin J."/>
            <person name="Barry A."/>
            <person name="Bayul T."/>
            <person name="Blitshsteyn B."/>
            <person name="Bloom T."/>
            <person name="Blye J."/>
            <person name="Boguslavskiy L."/>
            <person name="Borowsky M."/>
            <person name="Boukhgalter B."/>
            <person name="Brunache A."/>
            <person name="Butler J."/>
            <person name="Calixte N."/>
            <person name="Calvo S."/>
            <person name="Camarata J."/>
            <person name="Campo K."/>
            <person name="Chang J."/>
            <person name="Cheshatsang Y."/>
            <person name="Citroen M."/>
            <person name="Collymore A."/>
            <person name="Considine T."/>
            <person name="Cook A."/>
            <person name="Cooke P."/>
            <person name="Corum B."/>
            <person name="Cuomo C."/>
            <person name="David R."/>
            <person name="Dawoe T."/>
            <person name="Degray S."/>
            <person name="Dodge S."/>
            <person name="Dooley K."/>
            <person name="Dorje P."/>
            <person name="Dorjee K."/>
            <person name="Dorris L."/>
            <person name="Duffey N."/>
            <person name="Dupes A."/>
            <person name="Elkins T."/>
            <person name="Engels R."/>
            <person name="Erickson J."/>
            <person name="Farina A."/>
            <person name="Faro S."/>
            <person name="Ferreira P."/>
            <person name="Fischer H."/>
            <person name="Fitzgerald M."/>
            <person name="Foley K."/>
            <person name="Gage D."/>
            <person name="Galagan J."/>
            <person name="Gearin G."/>
            <person name="Gnerre S."/>
            <person name="Gnirke A."/>
            <person name="Goyette A."/>
            <person name="Graham J."/>
            <person name="Grandbois E."/>
            <person name="Gyaltsen K."/>
            <person name="Hafez N."/>
            <person name="Hagopian D."/>
            <person name="Hagos B."/>
            <person name="Hall J."/>
            <person name="Hatcher B."/>
            <person name="Heller A."/>
            <person name="Higgins H."/>
            <person name="Honan T."/>
            <person name="Horn A."/>
            <person name="Houde N."/>
            <person name="Hughes L."/>
            <person name="Hulme W."/>
            <person name="Husby E."/>
            <person name="Iliev I."/>
            <person name="Jaffe D."/>
            <person name="Jones C."/>
            <person name="Kamal M."/>
            <person name="Kamat A."/>
            <person name="Kamvysselis M."/>
            <person name="Karlsson E."/>
            <person name="Kells C."/>
            <person name="Kieu A."/>
            <person name="Kisner P."/>
            <person name="Kodira C."/>
            <person name="Kulbokas E."/>
            <person name="Labutti K."/>
            <person name="Lama D."/>
            <person name="Landers T."/>
            <person name="Leger J."/>
            <person name="Levine S."/>
            <person name="Lewis D."/>
            <person name="Lewis T."/>
            <person name="Lindblad-toh K."/>
            <person name="Liu X."/>
            <person name="Lokyitsang T."/>
            <person name="Lokyitsang Y."/>
            <person name="Lucien O."/>
            <person name="Lui A."/>
            <person name="Ma L.J."/>
            <person name="Mabbitt R."/>
            <person name="Macdonald J."/>
            <person name="Maclean C."/>
            <person name="Major J."/>
            <person name="Manning J."/>
            <person name="Marabella R."/>
            <person name="Maru K."/>
            <person name="Matthews C."/>
            <person name="Mauceli E."/>
            <person name="Mccarthy M."/>
            <person name="Mcdonough S."/>
            <person name="Mcghee T."/>
            <person name="Meldrim J."/>
            <person name="Meneus L."/>
            <person name="Mesirov J."/>
            <person name="Mihalev A."/>
            <person name="Mihova T."/>
            <person name="Mikkelsen T."/>
            <person name="Mlenga V."/>
            <person name="Moru K."/>
            <person name="Mozes J."/>
            <person name="Mulrain L."/>
            <person name="Munson G."/>
            <person name="Naylor J."/>
            <person name="Newes C."/>
            <person name="Nguyen C."/>
            <person name="Nguyen N."/>
            <person name="Nguyen T."/>
            <person name="Nicol R."/>
            <person name="Nielsen C."/>
            <person name="Nizzari M."/>
            <person name="Norbu C."/>
            <person name="Norbu N."/>
            <person name="O'donnell P."/>
            <person name="Okoawo O."/>
            <person name="O'leary S."/>
            <person name="Omotosho B."/>
            <person name="O'neill K."/>
            <person name="Osman S."/>
            <person name="Parker S."/>
            <person name="Perrin D."/>
            <person name="Phunkhang P."/>
            <person name="Piqani B."/>
            <person name="Purcell S."/>
            <person name="Rachupka T."/>
            <person name="Ramasamy U."/>
            <person name="Rameau R."/>
            <person name="Ray V."/>
            <person name="Raymond C."/>
            <person name="Retta R."/>
            <person name="Richardson S."/>
            <person name="Rise C."/>
            <person name="Rodriguez J."/>
            <person name="Rogers J."/>
            <person name="Rogov P."/>
            <person name="Rutman M."/>
            <person name="Schupbach R."/>
            <person name="Seaman C."/>
            <person name="Settipalli S."/>
            <person name="Sharpe T."/>
            <person name="Sheridan J."/>
            <person name="Sherpa N."/>
            <person name="Shi J."/>
            <person name="Smirnov S."/>
            <person name="Smith C."/>
            <person name="Sougnez C."/>
            <person name="Spencer B."/>
            <person name="Stalker J."/>
            <person name="Stange-thomann N."/>
            <person name="Stavropoulos S."/>
            <person name="Stetson K."/>
            <person name="Stone C."/>
            <person name="Stone S."/>
            <person name="Stubbs M."/>
            <person name="Talamas J."/>
            <person name="Tchuinga P."/>
            <person name="Tenzing P."/>
            <person name="Tesfaye S."/>
            <person name="Theodore J."/>
            <person name="Thoulutsang Y."/>
            <person name="Topham K."/>
            <person name="Towey S."/>
            <person name="Tsamla T."/>
            <person name="Tsomo N."/>
            <person name="Vallee D."/>
            <person name="Vassiliev H."/>
            <person name="Venkataraman V."/>
            <person name="Vinson J."/>
            <person name="Vo A."/>
            <person name="Wade C."/>
            <person name="Wang S."/>
            <person name="Wangchuk T."/>
            <person name="Wangdi T."/>
            <person name="Whittaker C."/>
            <person name="Wilkinson J."/>
            <person name="Wu Y."/>
            <person name="Wyman D."/>
            <person name="Yadav S."/>
            <person name="Yang S."/>
            <person name="Yang X."/>
            <person name="Yeager S."/>
            <person name="Yee E."/>
            <person name="Young G."/>
            <person name="Zainoun J."/>
            <person name="Zembeck L."/>
            <person name="Zimmer A."/>
            <person name="Zody M."/>
            <person name="Lander E."/>
        </authorList>
    </citation>
    <scope>NUCLEOTIDE SEQUENCE [LARGE SCALE GENOMIC DNA]</scope>
</reference>
<evidence type="ECO:0000313" key="3">
    <source>
        <dbReference type="Proteomes" id="UP000007875"/>
    </source>
</evidence>